<dbReference type="InterPro" id="IPR050707">
    <property type="entry name" value="HTH_MetabolicPath_Reg"/>
</dbReference>
<comment type="caution">
    <text evidence="2">The sequence shown here is derived from an EMBL/GenBank/DDBJ whole genome shotgun (WGS) entry which is preliminary data.</text>
</comment>
<organism evidence="2 3">
    <name type="scientific">Pigmentiphaga soli</name>
    <dbReference type="NCBI Taxonomy" id="1007095"/>
    <lineage>
        <taxon>Bacteria</taxon>
        <taxon>Pseudomonadati</taxon>
        <taxon>Pseudomonadota</taxon>
        <taxon>Betaproteobacteria</taxon>
        <taxon>Burkholderiales</taxon>
        <taxon>Alcaligenaceae</taxon>
        <taxon>Pigmentiphaga</taxon>
    </lineage>
</organism>
<proteinExistence type="predicted"/>
<evidence type="ECO:0000313" key="2">
    <source>
        <dbReference type="EMBL" id="GAA4332296.1"/>
    </source>
</evidence>
<dbReference type="InterPro" id="IPR029016">
    <property type="entry name" value="GAF-like_dom_sf"/>
</dbReference>
<dbReference type="PANTHER" id="PTHR30136:SF33">
    <property type="entry name" value="TRANSCRIPTIONAL REGULATORY PROTEIN"/>
    <property type="match status" value="1"/>
</dbReference>
<dbReference type="EMBL" id="BAABFO010000009">
    <property type="protein sequence ID" value="GAA4332296.1"/>
    <property type="molecule type" value="Genomic_DNA"/>
</dbReference>
<dbReference type="PANTHER" id="PTHR30136">
    <property type="entry name" value="HELIX-TURN-HELIX TRANSCRIPTIONAL REGULATOR, ICLR FAMILY"/>
    <property type="match status" value="1"/>
</dbReference>
<keyword evidence="3" id="KW-1185">Reference proteome</keyword>
<evidence type="ECO:0000259" key="1">
    <source>
        <dbReference type="PROSITE" id="PS51078"/>
    </source>
</evidence>
<dbReference type="PROSITE" id="PS51078">
    <property type="entry name" value="ICLR_ED"/>
    <property type="match status" value="1"/>
</dbReference>
<name>A0ABP8GZT1_9BURK</name>
<protein>
    <recommendedName>
        <fullName evidence="1">IclR-ED domain-containing protein</fullName>
    </recommendedName>
</protein>
<dbReference type="Pfam" id="PF01614">
    <property type="entry name" value="IclR_C"/>
    <property type="match status" value="1"/>
</dbReference>
<feature type="domain" description="IclR-ED" evidence="1">
    <location>
        <begin position="1"/>
        <end position="177"/>
    </location>
</feature>
<dbReference type="Gene3D" id="3.30.450.40">
    <property type="match status" value="1"/>
</dbReference>
<reference evidence="3" key="1">
    <citation type="journal article" date="2019" name="Int. J. Syst. Evol. Microbiol.">
        <title>The Global Catalogue of Microorganisms (GCM) 10K type strain sequencing project: providing services to taxonomists for standard genome sequencing and annotation.</title>
        <authorList>
            <consortium name="The Broad Institute Genomics Platform"/>
            <consortium name="The Broad Institute Genome Sequencing Center for Infectious Disease"/>
            <person name="Wu L."/>
            <person name="Ma J."/>
        </authorList>
    </citation>
    <scope>NUCLEOTIDE SEQUENCE [LARGE SCALE GENOMIC DNA]</scope>
    <source>
        <strain evidence="3">JCM 17666</strain>
    </source>
</reference>
<gene>
    <name evidence="2" type="ORF">GCM10023144_22080</name>
</gene>
<accession>A0ABP8GZT1</accession>
<dbReference type="Proteomes" id="UP001501671">
    <property type="component" value="Unassembled WGS sequence"/>
</dbReference>
<dbReference type="InterPro" id="IPR014757">
    <property type="entry name" value="Tscrpt_reg_IclR_C"/>
</dbReference>
<sequence>MAASISIPRVRNAAYPYMMDIANRFTASLSLAGRANTKMIIVQRAEAPGTLRLNFSVGRMLSMRRSAVGAAYLAATSEQERAELMEQLRREAPESWPSVRAYLDEAKAMYQEHGYVLNLRRYHPDINAVGVPLIAPNGWTIMATNCGGPSSAMTVERLTGPIAQAMFGLAATLRTML</sequence>
<evidence type="ECO:0000313" key="3">
    <source>
        <dbReference type="Proteomes" id="UP001501671"/>
    </source>
</evidence>
<dbReference type="SUPFAM" id="SSF55781">
    <property type="entry name" value="GAF domain-like"/>
    <property type="match status" value="1"/>
</dbReference>